<dbReference type="Proteomes" id="UP001642487">
    <property type="component" value="Chromosome 2"/>
</dbReference>
<keyword evidence="7" id="KW-1185">Reference proteome</keyword>
<proteinExistence type="inferred from homology"/>
<dbReference type="Pfam" id="PF02181">
    <property type="entry name" value="FH2"/>
    <property type="match status" value="1"/>
</dbReference>
<feature type="compositionally biased region" description="Polar residues" evidence="3">
    <location>
        <begin position="332"/>
        <end position="343"/>
    </location>
</feature>
<dbReference type="PANTHER" id="PTHR23213">
    <property type="entry name" value="FORMIN-RELATED"/>
    <property type="match status" value="1"/>
</dbReference>
<gene>
    <name evidence="6" type="ORF">CITCOLO1_LOCUS7397</name>
</gene>
<feature type="compositionally biased region" description="Polar residues" evidence="3">
    <location>
        <begin position="881"/>
        <end position="892"/>
    </location>
</feature>
<accession>A0ABP0Y6I8</accession>
<name>A0ABP0Y6I8_9ROSI</name>
<dbReference type="InterPro" id="IPR015425">
    <property type="entry name" value="FH2_Formin"/>
</dbReference>
<sequence>MELRRAGYVVVFVTLLCALAIASSEGRRKTVEMVLANSANCHFTSSKLDSDMGQKACMRELAEKEYEAEEFVPCIHKKNMGKEAIRILPTDMKHDLLDCLRKKTVLTRGSEPSSSLFDRFSKPIELFFSGGSNSRMRHLIRASQDSSEPHLAETPAPSPSPSPEAESPASSPFPSPSLAPTPSPSYAPTKSPYQNLRPPVEAPAPSPEPLPDDTDVSDLPTSSVVRSPPPPRASPKSRPPKKHEQNQTAVIAGIVAAGVGVVLVVALLLFCCRRGEKSKVDPKDGQKDERPLLNISLSELSAGSSQMSYSLGNPATKEVNADNGTKPPSFVGNLSVNPENDTSMAEGPTSDGKSSAMPPLKPPPGRTDSQPPPAPAPEPAPEAAPAPAPAPAPVAAPAPPPPPAPRAPPPPPLKVGRPPPAPPTAIPGKSQAAPMGPHQRGPSGSSMDGDSGGQKTKLKPFFWDKVLANPGQSMVWHEISAGSFQFNEEMMESLFGYTAVETNKGDRKKDLASDPSAQFIQIIDAKKAQNLSILLRALNVTTAEVLDALEEGNPDLPAELLQTLLKMAPTTEEELKLRLFSGYLSQLGPAERFLKVLVDVPFAFKRLECLLFMLSMSEDVTNIKESFATLEVACNTLRNSRLFLKLLEAVLKTGNRMNDGTYRGGAQAFKLDTLLKLADVKGTDGKTTLLHFVVQEIIRSEGIRAARSDRQSRSSSSIISSDTIFEDFTDDSTEHYRQLGLQVVSSLSTELQDVKRAAAIDAEGLTTTISKLGQSLFETKAFIDAEMKSLDEDSKFHQSLSKFLEGAEADISWIAVEEKKIMALVRSTVDYFHGHSGKEEGLRLFTIVRDFLIVLDKTCKQVKEAAEAAAKQAKNSKKETATSSATYKQNSDLRQRLFPAIAERRIGDDSSSSDEDDDGESSSSSS</sequence>
<feature type="compositionally biased region" description="Pro residues" evidence="3">
    <location>
        <begin position="171"/>
        <end position="185"/>
    </location>
</feature>
<keyword evidence="4" id="KW-1133">Transmembrane helix</keyword>
<dbReference type="EMBL" id="OZ021736">
    <property type="protein sequence ID" value="CAK9315597.1"/>
    <property type="molecule type" value="Genomic_DNA"/>
</dbReference>
<evidence type="ECO:0000256" key="4">
    <source>
        <dbReference type="SAM" id="Phobius"/>
    </source>
</evidence>
<dbReference type="PANTHER" id="PTHR23213:SF392">
    <property type="entry name" value="FORMIN-LIKE PROTEIN 3"/>
    <property type="match status" value="1"/>
</dbReference>
<keyword evidence="4" id="KW-0812">Transmembrane</keyword>
<keyword evidence="4" id="KW-0472">Membrane</keyword>
<feature type="compositionally biased region" description="Pro residues" evidence="3">
    <location>
        <begin position="359"/>
        <end position="425"/>
    </location>
</feature>
<feature type="transmembrane region" description="Helical" evidence="4">
    <location>
        <begin position="6"/>
        <end position="23"/>
    </location>
</feature>
<evidence type="ECO:0000256" key="3">
    <source>
        <dbReference type="SAM" id="MobiDB-lite"/>
    </source>
</evidence>
<dbReference type="PROSITE" id="PS51444">
    <property type="entry name" value="FH2"/>
    <property type="match status" value="1"/>
</dbReference>
<dbReference type="InterPro" id="IPR042201">
    <property type="entry name" value="FH2_Formin_sf"/>
</dbReference>
<comment type="similarity">
    <text evidence="1">Belongs to the formin-like family. Class-I subfamily.</text>
</comment>
<dbReference type="SUPFAM" id="SSF101447">
    <property type="entry name" value="Formin homology 2 domain (FH2 domain)"/>
    <property type="match status" value="1"/>
</dbReference>
<protein>
    <recommendedName>
        <fullName evidence="2">Formin-like protein</fullName>
    </recommendedName>
</protein>
<evidence type="ECO:0000259" key="5">
    <source>
        <dbReference type="PROSITE" id="PS51444"/>
    </source>
</evidence>
<feature type="region of interest" description="Disordered" evidence="3">
    <location>
        <begin position="303"/>
        <end position="457"/>
    </location>
</feature>
<dbReference type="SMART" id="SM00498">
    <property type="entry name" value="FH2"/>
    <property type="match status" value="1"/>
</dbReference>
<dbReference type="InterPro" id="IPR027643">
    <property type="entry name" value="Formin-like_plant"/>
</dbReference>
<feature type="transmembrane region" description="Helical" evidence="4">
    <location>
        <begin position="248"/>
        <end position="270"/>
    </location>
</feature>
<evidence type="ECO:0000256" key="1">
    <source>
        <dbReference type="ARBA" id="ARBA00025793"/>
    </source>
</evidence>
<feature type="domain" description="FH2" evidence="5">
    <location>
        <begin position="448"/>
        <end position="881"/>
    </location>
</feature>
<evidence type="ECO:0000313" key="6">
    <source>
        <dbReference type="EMBL" id="CAK9315597.1"/>
    </source>
</evidence>
<evidence type="ECO:0000256" key="2">
    <source>
        <dbReference type="RuleBase" id="RU361260"/>
    </source>
</evidence>
<feature type="compositionally biased region" description="Pro residues" evidence="3">
    <location>
        <begin position="200"/>
        <end position="209"/>
    </location>
</feature>
<evidence type="ECO:0000313" key="7">
    <source>
        <dbReference type="Proteomes" id="UP001642487"/>
    </source>
</evidence>
<feature type="compositionally biased region" description="Acidic residues" evidence="3">
    <location>
        <begin position="911"/>
        <end position="920"/>
    </location>
</feature>
<feature type="region of interest" description="Disordered" evidence="3">
    <location>
        <begin position="870"/>
        <end position="926"/>
    </location>
</feature>
<reference evidence="6 7" key="1">
    <citation type="submission" date="2024-03" db="EMBL/GenBank/DDBJ databases">
        <authorList>
            <person name="Gkanogiannis A."/>
            <person name="Becerra Lopez-Lavalle L."/>
        </authorList>
    </citation>
    <scope>NUCLEOTIDE SEQUENCE [LARGE SCALE GENOMIC DNA]</scope>
</reference>
<organism evidence="6 7">
    <name type="scientific">Citrullus colocynthis</name>
    <name type="common">colocynth</name>
    <dbReference type="NCBI Taxonomy" id="252529"/>
    <lineage>
        <taxon>Eukaryota</taxon>
        <taxon>Viridiplantae</taxon>
        <taxon>Streptophyta</taxon>
        <taxon>Embryophyta</taxon>
        <taxon>Tracheophyta</taxon>
        <taxon>Spermatophyta</taxon>
        <taxon>Magnoliopsida</taxon>
        <taxon>eudicotyledons</taxon>
        <taxon>Gunneridae</taxon>
        <taxon>Pentapetalae</taxon>
        <taxon>rosids</taxon>
        <taxon>fabids</taxon>
        <taxon>Cucurbitales</taxon>
        <taxon>Cucurbitaceae</taxon>
        <taxon>Benincaseae</taxon>
        <taxon>Citrullus</taxon>
    </lineage>
</organism>
<feature type="region of interest" description="Disordered" evidence="3">
    <location>
        <begin position="142"/>
        <end position="245"/>
    </location>
</feature>
<feature type="compositionally biased region" description="Polar residues" evidence="3">
    <location>
        <begin position="303"/>
        <end position="313"/>
    </location>
</feature>
<dbReference type="Gene3D" id="1.20.58.2220">
    <property type="entry name" value="Formin, FH2 domain"/>
    <property type="match status" value="1"/>
</dbReference>